<sequence>MGAHQRFGRIAGLSDKEMKDLVALSPDRFARREQVALQWVKTYLLYEGTMPDPVLNTDFEGLYASTERVDIFAVFKLMLFFNMLASTINK</sequence>
<dbReference type="InterPro" id="IPR029032">
    <property type="entry name" value="AhpD-like"/>
</dbReference>
<dbReference type="AlphaFoldDB" id="A8ZSD0"/>
<dbReference type="SUPFAM" id="SSF69118">
    <property type="entry name" value="AhpD-like"/>
    <property type="match status" value="1"/>
</dbReference>
<evidence type="ECO:0000313" key="2">
    <source>
        <dbReference type="Proteomes" id="UP000008561"/>
    </source>
</evidence>
<dbReference type="Gene3D" id="1.20.1290.10">
    <property type="entry name" value="AhpD-like"/>
    <property type="match status" value="1"/>
</dbReference>
<dbReference type="EMBL" id="CP000859">
    <property type="protein sequence ID" value="ABW67667.1"/>
    <property type="molecule type" value="Genomic_DNA"/>
</dbReference>
<evidence type="ECO:0000313" key="1">
    <source>
        <dbReference type="EMBL" id="ABW67667.1"/>
    </source>
</evidence>
<organism evidence="1 2">
    <name type="scientific">Desulfosudis oleivorans (strain DSM 6200 / JCM 39069 / Hxd3)</name>
    <name type="common">Desulfococcus oleovorans</name>
    <dbReference type="NCBI Taxonomy" id="96561"/>
    <lineage>
        <taxon>Bacteria</taxon>
        <taxon>Pseudomonadati</taxon>
        <taxon>Thermodesulfobacteriota</taxon>
        <taxon>Desulfobacteria</taxon>
        <taxon>Desulfobacterales</taxon>
        <taxon>Desulfosudaceae</taxon>
        <taxon>Desulfosudis</taxon>
    </lineage>
</organism>
<name>A8ZSD0_DESOH</name>
<dbReference type="KEGG" id="dol:Dole_1863"/>
<protein>
    <submittedName>
        <fullName evidence="1">Uncharacterized protein</fullName>
    </submittedName>
</protein>
<reference evidence="1 2" key="1">
    <citation type="submission" date="2007-10" db="EMBL/GenBank/DDBJ databases">
        <title>Complete sequence of Desulfococcus oleovorans Hxd3.</title>
        <authorList>
            <consortium name="US DOE Joint Genome Institute"/>
            <person name="Copeland A."/>
            <person name="Lucas S."/>
            <person name="Lapidus A."/>
            <person name="Barry K."/>
            <person name="Glavina del Rio T."/>
            <person name="Dalin E."/>
            <person name="Tice H."/>
            <person name="Pitluck S."/>
            <person name="Kiss H."/>
            <person name="Brettin T."/>
            <person name="Bruce D."/>
            <person name="Detter J.C."/>
            <person name="Han C."/>
            <person name="Schmutz J."/>
            <person name="Larimer F."/>
            <person name="Land M."/>
            <person name="Hauser L."/>
            <person name="Kyrpides N."/>
            <person name="Kim E."/>
            <person name="Wawrik B."/>
            <person name="Richardson P."/>
        </authorList>
    </citation>
    <scope>NUCLEOTIDE SEQUENCE [LARGE SCALE GENOMIC DNA]</scope>
    <source>
        <strain evidence="2">DSM 6200 / JCM 39069 / Hxd3</strain>
    </source>
</reference>
<keyword evidence="2" id="KW-1185">Reference proteome</keyword>
<dbReference type="STRING" id="96561.Dole_1863"/>
<dbReference type="HOGENOM" id="CLU_2436007_0_0_7"/>
<dbReference type="Proteomes" id="UP000008561">
    <property type="component" value="Chromosome"/>
</dbReference>
<proteinExistence type="predicted"/>
<accession>A8ZSD0</accession>
<gene>
    <name evidence="1" type="ordered locus">Dole_1863</name>
</gene>